<dbReference type="GO" id="GO:0017001">
    <property type="term" value="P:antibiotic catabolic process"/>
    <property type="evidence" value="ECO:0007669"/>
    <property type="project" value="InterPro"/>
</dbReference>
<dbReference type="eggNOG" id="COG1234">
    <property type="taxonomic scope" value="Bacteria"/>
</dbReference>
<evidence type="ECO:0000256" key="3">
    <source>
        <dbReference type="ARBA" id="ARBA00022801"/>
    </source>
</evidence>
<dbReference type="STRING" id="1480694.DC28_01000"/>
<dbReference type="PANTHER" id="PTHR46018">
    <property type="entry name" value="ZINC PHOSPHODIESTERASE ELAC PROTEIN 1"/>
    <property type="match status" value="1"/>
</dbReference>
<evidence type="ECO:0000256" key="4">
    <source>
        <dbReference type="ARBA" id="ARBA00022833"/>
    </source>
</evidence>
<keyword evidence="7" id="KW-1185">Reference proteome</keyword>
<comment type="caution">
    <text evidence="6">The sequence shown here is derived from an EMBL/GenBank/DDBJ whole genome shotgun (WGS) entry which is preliminary data.</text>
</comment>
<evidence type="ECO:0000313" key="7">
    <source>
        <dbReference type="Proteomes" id="UP000029692"/>
    </source>
</evidence>
<dbReference type="EMBL" id="JNUP01000003">
    <property type="protein sequence ID" value="KGE73824.1"/>
    <property type="molecule type" value="Genomic_DNA"/>
</dbReference>
<evidence type="ECO:0000259" key="5">
    <source>
        <dbReference type="SMART" id="SM00849"/>
    </source>
</evidence>
<dbReference type="InterPro" id="IPR001279">
    <property type="entry name" value="Metallo-B-lactamas"/>
</dbReference>
<dbReference type="GO" id="GO:0042781">
    <property type="term" value="F:3'-tRNA processing endoribonuclease activity"/>
    <property type="evidence" value="ECO:0007669"/>
    <property type="project" value="TreeGrafter"/>
</dbReference>
<dbReference type="Pfam" id="PF23023">
    <property type="entry name" value="Anti-Pycsar_Apyc1"/>
    <property type="match status" value="1"/>
</dbReference>
<protein>
    <recommendedName>
        <fullName evidence="5">Metallo-beta-lactamase domain-containing protein</fullName>
    </recommendedName>
</protein>
<reference evidence="6 7" key="1">
    <citation type="submission" date="2014-05" db="EMBL/GenBank/DDBJ databases">
        <title>De novo Genome Sequence of Spirocheata sp.</title>
        <authorList>
            <person name="Shivani Y."/>
            <person name="Subhash Y."/>
            <person name="Tushar L."/>
            <person name="Sasikala C."/>
            <person name="Ramana C.V."/>
        </authorList>
    </citation>
    <scope>NUCLEOTIDE SEQUENCE [LARGE SCALE GENOMIC DNA]</scope>
    <source>
        <strain evidence="6 7">JC230</strain>
    </source>
</reference>
<dbReference type="SMART" id="SM00849">
    <property type="entry name" value="Lactamase_B"/>
    <property type="match status" value="1"/>
</dbReference>
<dbReference type="SUPFAM" id="SSF56281">
    <property type="entry name" value="Metallo-hydrolase/oxidoreductase"/>
    <property type="match status" value="1"/>
</dbReference>
<dbReference type="PANTHER" id="PTHR46018:SF2">
    <property type="entry name" value="ZINC PHOSPHODIESTERASE ELAC PROTEIN 1"/>
    <property type="match status" value="1"/>
</dbReference>
<evidence type="ECO:0000256" key="2">
    <source>
        <dbReference type="ARBA" id="ARBA00022723"/>
    </source>
</evidence>
<keyword evidence="4" id="KW-0862">Zinc</keyword>
<dbReference type="Gene3D" id="3.60.15.10">
    <property type="entry name" value="Ribonuclease Z/Hydroxyacylglutathione hydrolase-like"/>
    <property type="match status" value="1"/>
</dbReference>
<evidence type="ECO:0000256" key="1">
    <source>
        <dbReference type="ARBA" id="ARBA00001947"/>
    </source>
</evidence>
<evidence type="ECO:0000313" key="6">
    <source>
        <dbReference type="EMBL" id="KGE73824.1"/>
    </source>
</evidence>
<dbReference type="PROSITE" id="PS00743">
    <property type="entry name" value="BETA_LACTAMASE_B_1"/>
    <property type="match status" value="1"/>
</dbReference>
<keyword evidence="3" id="KW-0378">Hydrolase</keyword>
<sequence length="279" mass="32126">MEKRPLSLKNNGHLSLFPVGTGSAFTKKLYQNNVLLIKGDQHIMVDCGTRTPEAFYTLGVPITTIENFLVTHSHADHIGGLEEVMLMGRYVTKKKPNIIITPEYQKMLWEYSLRGGAAYNERNGGSLLHFDDFFTVYAPEPVTGLGRDAWRIEYRGFSLTLIRTMHYPDSAKSWRESAYSIGLVIDDRIFFTGDTRFDPELIHAVVDSYPIEWIFHDVQFFPGGVHTPFDDLLTLPDQYREVMHLMHYPDTFQEKEQLVLDNGFAGFVHQHHYYDFPAV</sequence>
<organism evidence="6 7">
    <name type="scientific">Spirochaeta lutea</name>
    <dbReference type="NCBI Taxonomy" id="1480694"/>
    <lineage>
        <taxon>Bacteria</taxon>
        <taxon>Pseudomonadati</taxon>
        <taxon>Spirochaetota</taxon>
        <taxon>Spirochaetia</taxon>
        <taxon>Spirochaetales</taxon>
        <taxon>Spirochaetaceae</taxon>
        <taxon>Spirochaeta</taxon>
    </lineage>
</organism>
<dbReference type="Proteomes" id="UP000029692">
    <property type="component" value="Unassembled WGS sequence"/>
</dbReference>
<dbReference type="GO" id="GO:0008800">
    <property type="term" value="F:beta-lactamase activity"/>
    <property type="evidence" value="ECO:0007669"/>
    <property type="project" value="InterPro"/>
</dbReference>
<gene>
    <name evidence="6" type="ORF">DC28_01000</name>
</gene>
<dbReference type="InterPro" id="IPR001018">
    <property type="entry name" value="Beta-lactamase_class-B_CS"/>
</dbReference>
<dbReference type="InterPro" id="IPR036866">
    <property type="entry name" value="RibonucZ/Hydroxyglut_hydro"/>
</dbReference>
<accession>A0A098R1K8</accession>
<dbReference type="GO" id="GO:0008270">
    <property type="term" value="F:zinc ion binding"/>
    <property type="evidence" value="ECO:0007669"/>
    <property type="project" value="InterPro"/>
</dbReference>
<feature type="domain" description="Metallo-beta-lactamase" evidence="5">
    <location>
        <begin position="31"/>
        <end position="247"/>
    </location>
</feature>
<keyword evidence="2" id="KW-0479">Metal-binding</keyword>
<proteinExistence type="predicted"/>
<name>A0A098R1K8_9SPIO</name>
<dbReference type="AlphaFoldDB" id="A0A098R1K8"/>
<comment type="cofactor">
    <cofactor evidence="1">
        <name>Zn(2+)</name>
        <dbReference type="ChEBI" id="CHEBI:29105"/>
    </cofactor>
</comment>
<dbReference type="OrthoDB" id="9803916at2"/>